<feature type="non-terminal residue" evidence="1">
    <location>
        <position position="1"/>
    </location>
</feature>
<dbReference type="AlphaFoldDB" id="A0A3P7N4M2"/>
<name>A0A3P7N4M2_ONCOC</name>
<organism evidence="1 2">
    <name type="scientific">Onchocerca ochengi</name>
    <name type="common">Filarial nematode worm</name>
    <dbReference type="NCBI Taxonomy" id="42157"/>
    <lineage>
        <taxon>Eukaryota</taxon>
        <taxon>Metazoa</taxon>
        <taxon>Ecdysozoa</taxon>
        <taxon>Nematoda</taxon>
        <taxon>Chromadorea</taxon>
        <taxon>Rhabditida</taxon>
        <taxon>Spirurina</taxon>
        <taxon>Spiruromorpha</taxon>
        <taxon>Filarioidea</taxon>
        <taxon>Onchocercidae</taxon>
        <taxon>Onchocerca</taxon>
    </lineage>
</organism>
<evidence type="ECO:0000313" key="2">
    <source>
        <dbReference type="Proteomes" id="UP000271087"/>
    </source>
</evidence>
<keyword evidence="2" id="KW-1185">Reference proteome</keyword>
<dbReference type="OrthoDB" id="5845798at2759"/>
<proteinExistence type="predicted"/>
<dbReference type="EMBL" id="UYRW01016498">
    <property type="protein sequence ID" value="VDN03272.1"/>
    <property type="molecule type" value="Genomic_DNA"/>
</dbReference>
<feature type="non-terminal residue" evidence="1">
    <location>
        <position position="36"/>
    </location>
</feature>
<sequence>QYEWSDGSSFDYLLERISNEDPDEERGTCVAIQFNV</sequence>
<gene>
    <name evidence="1" type="ORF">NOO_LOCUS13581</name>
</gene>
<protein>
    <submittedName>
        <fullName evidence="1">Uncharacterized protein</fullName>
    </submittedName>
</protein>
<dbReference type="Proteomes" id="UP000271087">
    <property type="component" value="Unassembled WGS sequence"/>
</dbReference>
<accession>A0A3P7N4M2</accession>
<evidence type="ECO:0000313" key="1">
    <source>
        <dbReference type="EMBL" id="VDN03272.1"/>
    </source>
</evidence>
<reference evidence="1 2" key="1">
    <citation type="submission" date="2018-08" db="EMBL/GenBank/DDBJ databases">
        <authorList>
            <person name="Laetsch R D."/>
            <person name="Stevens L."/>
            <person name="Kumar S."/>
            <person name="Blaxter L. M."/>
        </authorList>
    </citation>
    <scope>NUCLEOTIDE SEQUENCE [LARGE SCALE GENOMIC DNA]</scope>
</reference>